<feature type="signal peptide" evidence="2">
    <location>
        <begin position="1"/>
        <end position="22"/>
    </location>
</feature>
<feature type="chain" id="PRO_5032582377" evidence="2">
    <location>
        <begin position="23"/>
        <end position="342"/>
    </location>
</feature>
<dbReference type="NCBIfam" id="TIGR02282">
    <property type="entry name" value="MltB"/>
    <property type="match status" value="1"/>
</dbReference>
<reference evidence="4" key="1">
    <citation type="journal article" date="2020" name="mSystems">
        <title>Genome- and Community-Level Interaction Insights into Carbon Utilization and Element Cycling Functions of Hydrothermarchaeota in Hydrothermal Sediment.</title>
        <authorList>
            <person name="Zhou Z."/>
            <person name="Liu Y."/>
            <person name="Xu W."/>
            <person name="Pan J."/>
            <person name="Luo Z.H."/>
            <person name="Li M."/>
        </authorList>
    </citation>
    <scope>NUCLEOTIDE SEQUENCE [LARGE SCALE GENOMIC DNA]</scope>
    <source>
        <strain evidence="4">HyVt-443</strain>
    </source>
</reference>
<dbReference type="GO" id="GO:0008933">
    <property type="term" value="F:peptidoglycan lytic transglycosylase activity"/>
    <property type="evidence" value="ECO:0007669"/>
    <property type="project" value="TreeGrafter"/>
</dbReference>
<evidence type="ECO:0000313" key="4">
    <source>
        <dbReference type="EMBL" id="HEB96421.1"/>
    </source>
</evidence>
<feature type="domain" description="Transglycosylase SLT" evidence="3">
    <location>
        <begin position="31"/>
        <end position="324"/>
    </location>
</feature>
<evidence type="ECO:0000256" key="1">
    <source>
        <dbReference type="PIRSR" id="PIRSR611757-1"/>
    </source>
</evidence>
<dbReference type="EMBL" id="DRKP01000095">
    <property type="protein sequence ID" value="HEB96421.1"/>
    <property type="molecule type" value="Genomic_DNA"/>
</dbReference>
<dbReference type="InterPro" id="IPR031304">
    <property type="entry name" value="SLT_2"/>
</dbReference>
<dbReference type="InterPro" id="IPR011757">
    <property type="entry name" value="Lytic_transglycosylase_MltB"/>
</dbReference>
<sequence>MHRVRSLSPLLALLLLWLPVTAAIAARPAGFDRELARFADEMAERHGFDRERLGRLLGQARYRQSIIDAITRPAEAKPWRDYRPIFVTPERAEEGVAWWRANEALLRRAEAEYGVPPEIVTAIVGVETRYGRHAGSYPVIDALGTLAFAYPKRAKFFRRELEEFLLLTREERIAADRVKGSYAGALGKPQFIPSSYRQYAVDFDGDGRRDLWNSDADVIGSVAAYFERHGWQRGQPVTTPARGVDDSNRRLAERGMKPSIRLDHLRGAGIEPEAPLEVPPETRASLIRLQGAAGDEYWIGLPNFYAITRYNHSNLYAMAVYQLSREILRRHGQSPGAVAGGG</sequence>
<keyword evidence="2" id="KW-0732">Signal</keyword>
<dbReference type="PANTHER" id="PTHR30163">
    <property type="entry name" value="MEMBRANE-BOUND LYTIC MUREIN TRANSGLYCOSYLASE B"/>
    <property type="match status" value="1"/>
</dbReference>
<evidence type="ECO:0000256" key="2">
    <source>
        <dbReference type="SAM" id="SignalP"/>
    </source>
</evidence>
<dbReference type="SUPFAM" id="SSF53955">
    <property type="entry name" value="Lysozyme-like"/>
    <property type="match status" value="1"/>
</dbReference>
<dbReference type="InterPro" id="IPR023346">
    <property type="entry name" value="Lysozyme-like_dom_sf"/>
</dbReference>
<dbReference type="Pfam" id="PF13406">
    <property type="entry name" value="SLT_2"/>
    <property type="match status" value="1"/>
</dbReference>
<dbReference type="GO" id="GO:0009253">
    <property type="term" value="P:peptidoglycan catabolic process"/>
    <property type="evidence" value="ECO:0007669"/>
    <property type="project" value="TreeGrafter"/>
</dbReference>
<dbReference type="Proteomes" id="UP000886251">
    <property type="component" value="Unassembled WGS sequence"/>
</dbReference>
<name>A0A831RN58_9GAMM</name>
<evidence type="ECO:0000259" key="3">
    <source>
        <dbReference type="Pfam" id="PF13406"/>
    </source>
</evidence>
<accession>A0A831RN58</accession>
<organism evidence="4">
    <name type="scientific">Sedimenticola thiotaurini</name>
    <dbReference type="NCBI Taxonomy" id="1543721"/>
    <lineage>
        <taxon>Bacteria</taxon>
        <taxon>Pseudomonadati</taxon>
        <taxon>Pseudomonadota</taxon>
        <taxon>Gammaproteobacteria</taxon>
        <taxon>Chromatiales</taxon>
        <taxon>Sedimenticolaceae</taxon>
        <taxon>Sedimenticola</taxon>
    </lineage>
</organism>
<comment type="caution">
    <text evidence="4">The sequence shown here is derived from an EMBL/GenBank/DDBJ whole genome shotgun (WGS) entry which is preliminary data.</text>
</comment>
<dbReference type="AlphaFoldDB" id="A0A831RN58"/>
<dbReference type="InterPro" id="IPR043426">
    <property type="entry name" value="MltB-like"/>
</dbReference>
<proteinExistence type="predicted"/>
<feature type="active site" evidence="1">
    <location>
        <position position="127"/>
    </location>
</feature>
<protein>
    <submittedName>
        <fullName evidence="4">Lytic murein transglycosylase B</fullName>
    </submittedName>
</protein>
<dbReference type="FunFam" id="1.10.8.350:FF:000001">
    <property type="entry name" value="Lytic murein transglycosylase B"/>
    <property type="match status" value="1"/>
</dbReference>
<dbReference type="Gene3D" id="1.10.530.10">
    <property type="match status" value="1"/>
</dbReference>
<gene>
    <name evidence="4" type="primary">mltB</name>
    <name evidence="4" type="ORF">ENI96_08315</name>
</gene>
<dbReference type="Gene3D" id="1.10.8.350">
    <property type="entry name" value="Bacterial muramidase"/>
    <property type="match status" value="1"/>
</dbReference>
<dbReference type="PANTHER" id="PTHR30163:SF9">
    <property type="entry name" value="MEMBRANE-BOUND LYTIC MUREIN TRANSGLYCOSYLASE B"/>
    <property type="match status" value="1"/>
</dbReference>
<dbReference type="CDD" id="cd13399">
    <property type="entry name" value="Slt35-like"/>
    <property type="match status" value="1"/>
</dbReference>